<dbReference type="Pfam" id="PF13508">
    <property type="entry name" value="Acetyltransf_7"/>
    <property type="match status" value="1"/>
</dbReference>
<dbReference type="RefSeq" id="WP_344809480.1">
    <property type="nucleotide sequence ID" value="NZ_BAABAB010000050.1"/>
</dbReference>
<evidence type="ECO:0000313" key="4">
    <source>
        <dbReference type="Proteomes" id="UP001501490"/>
    </source>
</evidence>
<keyword evidence="4" id="KW-1185">Reference proteome</keyword>
<dbReference type="Gene3D" id="3.40.630.30">
    <property type="match status" value="1"/>
</dbReference>
<evidence type="ECO:0000256" key="1">
    <source>
        <dbReference type="SAM" id="MobiDB-lite"/>
    </source>
</evidence>
<gene>
    <name evidence="3" type="ORF">GCM10022236_48380</name>
</gene>
<dbReference type="EMBL" id="BAABAB010000050">
    <property type="protein sequence ID" value="GAA3640104.1"/>
    <property type="molecule type" value="Genomic_DNA"/>
</dbReference>
<feature type="region of interest" description="Disordered" evidence="1">
    <location>
        <begin position="292"/>
        <end position="316"/>
    </location>
</feature>
<dbReference type="PROSITE" id="PS51186">
    <property type="entry name" value="GNAT"/>
    <property type="match status" value="1"/>
</dbReference>
<organism evidence="3 4">
    <name type="scientific">Microlunatus ginsengisoli</name>
    <dbReference type="NCBI Taxonomy" id="363863"/>
    <lineage>
        <taxon>Bacteria</taxon>
        <taxon>Bacillati</taxon>
        <taxon>Actinomycetota</taxon>
        <taxon>Actinomycetes</taxon>
        <taxon>Propionibacteriales</taxon>
        <taxon>Propionibacteriaceae</taxon>
        <taxon>Microlunatus</taxon>
    </lineage>
</organism>
<dbReference type="SUPFAM" id="SSF55729">
    <property type="entry name" value="Acyl-CoA N-acyltransferases (Nat)"/>
    <property type="match status" value="1"/>
</dbReference>
<proteinExistence type="predicted"/>
<dbReference type="InterPro" id="IPR000182">
    <property type="entry name" value="GNAT_dom"/>
</dbReference>
<evidence type="ECO:0000259" key="2">
    <source>
        <dbReference type="PROSITE" id="PS51186"/>
    </source>
</evidence>
<reference evidence="4" key="1">
    <citation type="journal article" date="2019" name="Int. J. Syst. Evol. Microbiol.">
        <title>The Global Catalogue of Microorganisms (GCM) 10K type strain sequencing project: providing services to taxonomists for standard genome sequencing and annotation.</title>
        <authorList>
            <consortium name="The Broad Institute Genomics Platform"/>
            <consortium name="The Broad Institute Genome Sequencing Center for Infectious Disease"/>
            <person name="Wu L."/>
            <person name="Ma J."/>
        </authorList>
    </citation>
    <scope>NUCLEOTIDE SEQUENCE [LARGE SCALE GENOMIC DNA]</scope>
    <source>
        <strain evidence="4">JCM 16929</strain>
    </source>
</reference>
<feature type="compositionally biased region" description="Basic and acidic residues" evidence="1">
    <location>
        <begin position="297"/>
        <end position="307"/>
    </location>
</feature>
<name>A0ABP7AT85_9ACTN</name>
<feature type="region of interest" description="Disordered" evidence="1">
    <location>
        <begin position="1"/>
        <end position="31"/>
    </location>
</feature>
<evidence type="ECO:0000313" key="3">
    <source>
        <dbReference type="EMBL" id="GAA3640104.1"/>
    </source>
</evidence>
<feature type="domain" description="N-acetyltransferase" evidence="2">
    <location>
        <begin position="1"/>
        <end position="143"/>
    </location>
</feature>
<accession>A0ABP7AT85</accession>
<dbReference type="InterPro" id="IPR016181">
    <property type="entry name" value="Acyl_CoA_acyltransferase"/>
</dbReference>
<protein>
    <recommendedName>
        <fullName evidence="2">N-acetyltransferase domain-containing protein</fullName>
    </recommendedName>
</protein>
<comment type="caution">
    <text evidence="3">The sequence shown here is derived from an EMBL/GenBank/DDBJ whole genome shotgun (WGS) entry which is preliminary data.</text>
</comment>
<dbReference type="Proteomes" id="UP001501490">
    <property type="component" value="Unassembled WGS sequence"/>
</dbReference>
<dbReference type="CDD" id="cd04301">
    <property type="entry name" value="NAT_SF"/>
    <property type="match status" value="1"/>
</dbReference>
<sequence>MRLRDFAPGDLAEGIHGPSHEGTGWGPRGGGDGWQRTLVAEDCGDVLGMGTMLVSNVHRESYYCEVQVEPEARREGVGRALFDALLACTPTPYPVLTRAMSSQPAREAFARAMGFEVLMRCPSPQLHPSSLATAHWIEQHPVPPGVRVVPASERSYEEFLDAWVDLYVWIHEEWSPTVDRAIVHQLFAASGMAEVDFELTRVAIVDGRIAALACVLPDPWDNRSFLVTETVRRRLGNGTDILAATIGSALQACAERGITFVEFDGHVVDPHYYPLAQTLPITGSDPLLVMRHPGRNGAERSSADLRRPVLAGDQLR</sequence>